<sequence length="189" mass="21978">MAPQAIHGIPDTIEVSDEELLQASLVNPDLFMLLINRHQEAFFRAAYSVVRQKEETEDILQEAFTSIYLNGGKFKKQEHASFKSWGYRIVINTAISHYRKLKRVYERSAPLDPEIYENLADSEDIAKESETRMFAEELLGELPEDLRRIMEAHYLEGKPYKTIAAEEQVPLSTLKMRLFRAKKILKQFI</sequence>
<dbReference type="Proteomes" id="UP000177480">
    <property type="component" value="Unassembled WGS sequence"/>
</dbReference>
<feature type="domain" description="RNA polymerase sigma factor 70 region 4 type 2" evidence="6">
    <location>
        <begin position="136"/>
        <end position="184"/>
    </location>
</feature>
<comment type="caution">
    <text evidence="7">The sequence shown here is derived from an EMBL/GenBank/DDBJ whole genome shotgun (WGS) entry which is preliminary data.</text>
</comment>
<dbReference type="SUPFAM" id="SSF88659">
    <property type="entry name" value="Sigma3 and sigma4 domains of RNA polymerase sigma factors"/>
    <property type="match status" value="1"/>
</dbReference>
<dbReference type="STRING" id="1802114.A2719_05240"/>
<protein>
    <recommendedName>
        <fullName evidence="9">RNA polymerase sigma-70 region 2 domain-containing protein</fullName>
    </recommendedName>
</protein>
<keyword evidence="2" id="KW-0805">Transcription regulation</keyword>
<dbReference type="GO" id="GO:0006352">
    <property type="term" value="P:DNA-templated transcription initiation"/>
    <property type="evidence" value="ECO:0007669"/>
    <property type="project" value="InterPro"/>
</dbReference>
<dbReference type="NCBIfam" id="TIGR02937">
    <property type="entry name" value="sigma70-ECF"/>
    <property type="match status" value="1"/>
</dbReference>
<gene>
    <name evidence="7" type="ORF">A2719_05240</name>
</gene>
<dbReference type="Gene3D" id="1.10.1740.10">
    <property type="match status" value="1"/>
</dbReference>
<comment type="similarity">
    <text evidence="1">Belongs to the sigma-70 factor family. ECF subfamily.</text>
</comment>
<dbReference type="GO" id="GO:0003677">
    <property type="term" value="F:DNA binding"/>
    <property type="evidence" value="ECO:0007669"/>
    <property type="project" value="InterPro"/>
</dbReference>
<evidence type="ECO:0000313" key="8">
    <source>
        <dbReference type="Proteomes" id="UP000177480"/>
    </source>
</evidence>
<dbReference type="AlphaFoldDB" id="A0A1G2G3R9"/>
<dbReference type="SUPFAM" id="SSF88946">
    <property type="entry name" value="Sigma2 domain of RNA polymerase sigma factors"/>
    <property type="match status" value="1"/>
</dbReference>
<dbReference type="InterPro" id="IPR014284">
    <property type="entry name" value="RNA_pol_sigma-70_dom"/>
</dbReference>
<evidence type="ECO:0000256" key="2">
    <source>
        <dbReference type="ARBA" id="ARBA00023015"/>
    </source>
</evidence>
<evidence type="ECO:0000256" key="4">
    <source>
        <dbReference type="ARBA" id="ARBA00023163"/>
    </source>
</evidence>
<keyword evidence="4" id="KW-0804">Transcription</keyword>
<dbReference type="InterPro" id="IPR039425">
    <property type="entry name" value="RNA_pol_sigma-70-like"/>
</dbReference>
<dbReference type="Pfam" id="PF08281">
    <property type="entry name" value="Sigma70_r4_2"/>
    <property type="match status" value="1"/>
</dbReference>
<dbReference type="Pfam" id="PF04542">
    <property type="entry name" value="Sigma70_r2"/>
    <property type="match status" value="1"/>
</dbReference>
<dbReference type="InterPro" id="IPR013324">
    <property type="entry name" value="RNA_pol_sigma_r3/r4-like"/>
</dbReference>
<proteinExistence type="inferred from homology"/>
<dbReference type="InterPro" id="IPR036388">
    <property type="entry name" value="WH-like_DNA-bd_sf"/>
</dbReference>
<evidence type="ECO:0000313" key="7">
    <source>
        <dbReference type="EMBL" id="OGZ44498.1"/>
    </source>
</evidence>
<dbReference type="EMBL" id="MHNK01000002">
    <property type="protein sequence ID" value="OGZ44498.1"/>
    <property type="molecule type" value="Genomic_DNA"/>
</dbReference>
<name>A0A1G2G3R9_9BACT</name>
<feature type="domain" description="RNA polymerase sigma-70 region 2" evidence="5">
    <location>
        <begin position="34"/>
        <end position="103"/>
    </location>
</feature>
<dbReference type="InterPro" id="IPR007627">
    <property type="entry name" value="RNA_pol_sigma70_r2"/>
</dbReference>
<dbReference type="PANTHER" id="PTHR43133:SF51">
    <property type="entry name" value="RNA POLYMERASE SIGMA FACTOR"/>
    <property type="match status" value="1"/>
</dbReference>
<evidence type="ECO:0000259" key="5">
    <source>
        <dbReference type="Pfam" id="PF04542"/>
    </source>
</evidence>
<evidence type="ECO:0000256" key="1">
    <source>
        <dbReference type="ARBA" id="ARBA00010641"/>
    </source>
</evidence>
<accession>A0A1G2G3R9</accession>
<evidence type="ECO:0000256" key="3">
    <source>
        <dbReference type="ARBA" id="ARBA00023082"/>
    </source>
</evidence>
<dbReference type="CDD" id="cd06171">
    <property type="entry name" value="Sigma70_r4"/>
    <property type="match status" value="1"/>
</dbReference>
<reference evidence="7 8" key="1">
    <citation type="journal article" date="2016" name="Nat. Commun.">
        <title>Thousands of microbial genomes shed light on interconnected biogeochemical processes in an aquifer system.</title>
        <authorList>
            <person name="Anantharaman K."/>
            <person name="Brown C.T."/>
            <person name="Hug L.A."/>
            <person name="Sharon I."/>
            <person name="Castelle C.J."/>
            <person name="Probst A.J."/>
            <person name="Thomas B.C."/>
            <person name="Singh A."/>
            <person name="Wilkins M.J."/>
            <person name="Karaoz U."/>
            <person name="Brodie E.L."/>
            <person name="Williams K.H."/>
            <person name="Hubbard S.S."/>
            <person name="Banfield J.F."/>
        </authorList>
    </citation>
    <scope>NUCLEOTIDE SEQUENCE [LARGE SCALE GENOMIC DNA]</scope>
</reference>
<dbReference type="Gene3D" id="1.10.10.10">
    <property type="entry name" value="Winged helix-like DNA-binding domain superfamily/Winged helix DNA-binding domain"/>
    <property type="match status" value="1"/>
</dbReference>
<dbReference type="InterPro" id="IPR013325">
    <property type="entry name" value="RNA_pol_sigma_r2"/>
</dbReference>
<dbReference type="InterPro" id="IPR013249">
    <property type="entry name" value="RNA_pol_sigma70_r4_t2"/>
</dbReference>
<organism evidence="7 8">
    <name type="scientific">Candidatus Ryanbacteria bacterium RIFCSPHIGHO2_01_FULL_45_22</name>
    <dbReference type="NCBI Taxonomy" id="1802114"/>
    <lineage>
        <taxon>Bacteria</taxon>
        <taxon>Candidatus Ryaniibacteriota</taxon>
    </lineage>
</organism>
<dbReference type="PANTHER" id="PTHR43133">
    <property type="entry name" value="RNA POLYMERASE ECF-TYPE SIGMA FACTO"/>
    <property type="match status" value="1"/>
</dbReference>
<evidence type="ECO:0000259" key="6">
    <source>
        <dbReference type="Pfam" id="PF08281"/>
    </source>
</evidence>
<dbReference type="GO" id="GO:0016987">
    <property type="term" value="F:sigma factor activity"/>
    <property type="evidence" value="ECO:0007669"/>
    <property type="project" value="UniProtKB-KW"/>
</dbReference>
<evidence type="ECO:0008006" key="9">
    <source>
        <dbReference type="Google" id="ProtNLM"/>
    </source>
</evidence>
<keyword evidence="3" id="KW-0731">Sigma factor</keyword>